<feature type="region of interest" description="Disordered" evidence="1">
    <location>
        <begin position="213"/>
        <end position="237"/>
    </location>
</feature>
<dbReference type="PANTHER" id="PTHR12358">
    <property type="entry name" value="SPHINGOSINE KINASE"/>
    <property type="match status" value="1"/>
</dbReference>
<dbReference type="EMBL" id="CAXLJL010000856">
    <property type="protein sequence ID" value="CAL5141392.1"/>
    <property type="molecule type" value="Genomic_DNA"/>
</dbReference>
<dbReference type="InterPro" id="IPR050187">
    <property type="entry name" value="Lipid_Phosphate_FormReg"/>
</dbReference>
<dbReference type="SUPFAM" id="SSF111331">
    <property type="entry name" value="NAD kinase/diacylglycerol kinase-like"/>
    <property type="match status" value="1"/>
</dbReference>
<name>A0AAV2TYR4_CALDB</name>
<proteinExistence type="predicted"/>
<dbReference type="AlphaFoldDB" id="A0AAV2TYR4"/>
<dbReference type="InterPro" id="IPR001206">
    <property type="entry name" value="Diacylglycerol_kinase_cat_dom"/>
</dbReference>
<dbReference type="PANTHER" id="PTHR12358:SF31">
    <property type="entry name" value="ACYLGLYCEROL KINASE, MITOCHONDRIAL"/>
    <property type="match status" value="1"/>
</dbReference>
<feature type="domain" description="DAGKc" evidence="2">
    <location>
        <begin position="58"/>
        <end position="206"/>
    </location>
</feature>
<dbReference type="GO" id="GO:0046512">
    <property type="term" value="P:sphingosine biosynthetic process"/>
    <property type="evidence" value="ECO:0007669"/>
    <property type="project" value="TreeGrafter"/>
</dbReference>
<sequence>MSNLWQLARTHPKKLLLAAGVSGCIYKYVLNKYDEEVSRRLMCSSVKPRGFETIRPTQRLRRLTVFLNPFARHGSLLTEFDKNVAPLLQLSGLDVQMVYTDNDAQVKDLIKVLDPMSTDGILVASDDHVLQKVLSALLQRPDFKTSLRSMPVGVVPVGIWNAFANSFVSREVLPKWCYDTLLPVLNEVVKRRHVLQVSVIPVNLTEDKTKATPILQSVSSSPKGSKSDEENQVQDSSSIENLTTYAISGVEWSVWRDVEHGGGAGAPKSKAKPIDTNEHRGQLKPLSLWSPGTWTRNFGVIWRYTWFWMRSCTPSDEAIIQQVPELAILQPYNQSSSATTRSTTRQFTRRFRTKRARVVYTPACSGCSSCWEARLEAMKPVGGPKPFRSNTAFGRLFGLSQPRPVPVAKISDDRSAVVNPDCGREHTLYLDSSAGIIMALEDDHIRLDVMRASVGLVDHIRRSKQWLSGERYVPVSSPHSGDSKGMQPPADVKTISCSTVRLYPDIYENEFYWIDNDHFEACPIEVRVLYNAISMYQ</sequence>
<gene>
    <name evidence="3" type="ORF">CDAUBV1_LOCUS16640</name>
</gene>
<reference evidence="3" key="1">
    <citation type="submission" date="2024-06" db="EMBL/GenBank/DDBJ databases">
        <authorList>
            <person name="Liu X."/>
            <person name="Lenzi L."/>
            <person name="Haldenby T S."/>
            <person name="Uol C."/>
        </authorList>
    </citation>
    <scope>NUCLEOTIDE SEQUENCE</scope>
</reference>
<accession>A0AAV2TYR4</accession>
<evidence type="ECO:0000259" key="2">
    <source>
        <dbReference type="PROSITE" id="PS50146"/>
    </source>
</evidence>
<evidence type="ECO:0000313" key="3">
    <source>
        <dbReference type="EMBL" id="CAL5141392.1"/>
    </source>
</evidence>
<evidence type="ECO:0000256" key="1">
    <source>
        <dbReference type="SAM" id="MobiDB-lite"/>
    </source>
</evidence>
<protein>
    <recommendedName>
        <fullName evidence="2">DAGKc domain-containing protein</fullName>
    </recommendedName>
</protein>
<dbReference type="GO" id="GO:0016020">
    <property type="term" value="C:membrane"/>
    <property type="evidence" value="ECO:0007669"/>
    <property type="project" value="TreeGrafter"/>
</dbReference>
<comment type="caution">
    <text evidence="3">The sequence shown here is derived from an EMBL/GenBank/DDBJ whole genome shotgun (WGS) entry which is preliminary data.</text>
</comment>
<dbReference type="GO" id="GO:0005739">
    <property type="term" value="C:mitochondrion"/>
    <property type="evidence" value="ECO:0007669"/>
    <property type="project" value="TreeGrafter"/>
</dbReference>
<dbReference type="Pfam" id="PF00781">
    <property type="entry name" value="DAGK_cat"/>
    <property type="match status" value="1"/>
</dbReference>
<dbReference type="GO" id="GO:0001729">
    <property type="term" value="F:ceramide kinase activity"/>
    <property type="evidence" value="ECO:0007669"/>
    <property type="project" value="TreeGrafter"/>
</dbReference>
<dbReference type="PROSITE" id="PS50146">
    <property type="entry name" value="DAGK"/>
    <property type="match status" value="1"/>
</dbReference>
<dbReference type="GO" id="GO:0004143">
    <property type="term" value="F:ATP-dependent diacylglycerol kinase activity"/>
    <property type="evidence" value="ECO:0007669"/>
    <property type="project" value="TreeGrafter"/>
</dbReference>
<dbReference type="InterPro" id="IPR016064">
    <property type="entry name" value="NAD/diacylglycerol_kinase_sf"/>
</dbReference>
<dbReference type="GO" id="GO:0047620">
    <property type="term" value="F:acylglycerol kinase activity"/>
    <property type="evidence" value="ECO:0007669"/>
    <property type="project" value="TreeGrafter"/>
</dbReference>
<dbReference type="Gene3D" id="3.40.50.10330">
    <property type="entry name" value="Probable inorganic polyphosphate/atp-NAD kinase, domain 1"/>
    <property type="match status" value="1"/>
</dbReference>
<evidence type="ECO:0000313" key="4">
    <source>
        <dbReference type="Proteomes" id="UP001497525"/>
    </source>
</evidence>
<dbReference type="GO" id="GO:0046513">
    <property type="term" value="P:ceramide biosynthetic process"/>
    <property type="evidence" value="ECO:0007669"/>
    <property type="project" value="TreeGrafter"/>
</dbReference>
<dbReference type="Proteomes" id="UP001497525">
    <property type="component" value="Unassembled WGS sequence"/>
</dbReference>
<organism evidence="3 4">
    <name type="scientific">Calicophoron daubneyi</name>
    <name type="common">Rumen fluke</name>
    <name type="synonym">Paramphistomum daubneyi</name>
    <dbReference type="NCBI Taxonomy" id="300641"/>
    <lineage>
        <taxon>Eukaryota</taxon>
        <taxon>Metazoa</taxon>
        <taxon>Spiralia</taxon>
        <taxon>Lophotrochozoa</taxon>
        <taxon>Platyhelminthes</taxon>
        <taxon>Trematoda</taxon>
        <taxon>Digenea</taxon>
        <taxon>Plagiorchiida</taxon>
        <taxon>Pronocephalata</taxon>
        <taxon>Paramphistomoidea</taxon>
        <taxon>Paramphistomidae</taxon>
        <taxon>Calicophoron</taxon>
    </lineage>
</organism>
<dbReference type="InterPro" id="IPR017438">
    <property type="entry name" value="ATP-NAD_kinase_N"/>
</dbReference>